<dbReference type="GO" id="GO:0016491">
    <property type="term" value="F:oxidoreductase activity"/>
    <property type="evidence" value="ECO:0007669"/>
    <property type="project" value="UniProtKB-KW"/>
</dbReference>
<dbReference type="STRING" id="558152.IQ37_11255"/>
<evidence type="ECO:0000313" key="7">
    <source>
        <dbReference type="Proteomes" id="UP000028709"/>
    </source>
</evidence>
<dbReference type="RefSeq" id="WP_034685035.1">
    <property type="nucleotide sequence ID" value="NZ_CP023049.2"/>
</dbReference>
<dbReference type="OrthoDB" id="9794226at2"/>
<keyword evidence="4" id="KW-0560">Oxidoreductase</keyword>
<keyword evidence="3" id="KW-0285">Flavoprotein</keyword>
<name>A0A086BCT3_9FLAO</name>
<dbReference type="PANTHER" id="PTHR13847:SF286">
    <property type="entry name" value="D-AMINO ACID DEHYDROGENASE"/>
    <property type="match status" value="1"/>
</dbReference>
<dbReference type="SUPFAM" id="SSF51905">
    <property type="entry name" value="FAD/NAD(P)-binding domain"/>
    <property type="match status" value="1"/>
</dbReference>
<dbReference type="Proteomes" id="UP000028709">
    <property type="component" value="Unassembled WGS sequence"/>
</dbReference>
<dbReference type="PANTHER" id="PTHR13847">
    <property type="entry name" value="SARCOSINE DEHYDROGENASE-RELATED"/>
    <property type="match status" value="1"/>
</dbReference>
<evidence type="ECO:0000256" key="3">
    <source>
        <dbReference type="ARBA" id="ARBA00022630"/>
    </source>
</evidence>
<dbReference type="InterPro" id="IPR036188">
    <property type="entry name" value="FAD/NAD-bd_sf"/>
</dbReference>
<dbReference type="Gene3D" id="3.50.50.60">
    <property type="entry name" value="FAD/NAD(P)-binding domain"/>
    <property type="match status" value="2"/>
</dbReference>
<comment type="cofactor">
    <cofactor evidence="1">
        <name>FAD</name>
        <dbReference type="ChEBI" id="CHEBI:57692"/>
    </cofactor>
</comment>
<proteinExistence type="inferred from homology"/>
<keyword evidence="7" id="KW-1185">Reference proteome</keyword>
<dbReference type="AlphaFoldDB" id="A0A086BCT3"/>
<evidence type="ECO:0000256" key="2">
    <source>
        <dbReference type="ARBA" id="ARBA00009410"/>
    </source>
</evidence>
<dbReference type="Pfam" id="PF01266">
    <property type="entry name" value="DAO"/>
    <property type="match status" value="1"/>
</dbReference>
<organism evidence="6 7">
    <name type="scientific">Chryseobacterium piperi</name>
    <dbReference type="NCBI Taxonomy" id="558152"/>
    <lineage>
        <taxon>Bacteria</taxon>
        <taxon>Pseudomonadati</taxon>
        <taxon>Bacteroidota</taxon>
        <taxon>Flavobacteriia</taxon>
        <taxon>Flavobacteriales</taxon>
        <taxon>Weeksellaceae</taxon>
        <taxon>Chryseobacterium group</taxon>
        <taxon>Chryseobacterium</taxon>
    </lineage>
</organism>
<dbReference type="Gene3D" id="3.30.9.10">
    <property type="entry name" value="D-Amino Acid Oxidase, subunit A, domain 2"/>
    <property type="match status" value="1"/>
</dbReference>
<comment type="caution">
    <text evidence="6">The sequence shown here is derived from an EMBL/GenBank/DDBJ whole genome shotgun (WGS) entry which is preliminary data.</text>
</comment>
<evidence type="ECO:0000256" key="4">
    <source>
        <dbReference type="ARBA" id="ARBA00023002"/>
    </source>
</evidence>
<evidence type="ECO:0000313" key="6">
    <source>
        <dbReference type="EMBL" id="KFF26747.1"/>
    </source>
</evidence>
<accession>A0A086BCT3</accession>
<dbReference type="KEGG" id="cpip:CJF12_03815"/>
<dbReference type="EMBL" id="JPRJ01000018">
    <property type="protein sequence ID" value="KFF26747.1"/>
    <property type="molecule type" value="Genomic_DNA"/>
</dbReference>
<dbReference type="SUPFAM" id="SSF54373">
    <property type="entry name" value="FAD-linked reductases, C-terminal domain"/>
    <property type="match status" value="1"/>
</dbReference>
<dbReference type="InterPro" id="IPR006076">
    <property type="entry name" value="FAD-dep_OxRdtase"/>
</dbReference>
<reference evidence="6 7" key="1">
    <citation type="submission" date="2014-07" db="EMBL/GenBank/DDBJ databases">
        <title>Genome of Chryseobacterium piperi CTM.</title>
        <authorList>
            <person name="Pipes S.E."/>
            <person name="Stropko S.J."/>
            <person name="Newman J.D."/>
        </authorList>
    </citation>
    <scope>NUCLEOTIDE SEQUENCE [LARGE SCALE GENOMIC DNA]</scope>
    <source>
        <strain evidence="6 7">CTM</strain>
    </source>
</reference>
<dbReference type="eggNOG" id="COG0665">
    <property type="taxonomic scope" value="Bacteria"/>
</dbReference>
<comment type="similarity">
    <text evidence="2">Belongs to the DadA oxidoreductase family.</text>
</comment>
<evidence type="ECO:0000259" key="5">
    <source>
        <dbReference type="Pfam" id="PF01266"/>
    </source>
</evidence>
<sequence>MTQNKGKALIIGAGIAGLSSAYYLLEKGWQVEILEQNDLRNNCSYGNAGMIVPSHFTPLAAPGVVAQGIRWMFDSKSPFYVKPSLSTQLLSWGLKFLKHSNQKHVDRSAQAIRDLNLASSSLYNEIAGKEEFDFELNQNGILMLYKTEKVAEEETELAHKAISLGLPVDILDKKGIQELEPNTQLEVIGGINYQCDGHMNPIKLMKQMISYLKNNGVLFHTHHKVTAYEITGDTIKAVIANGKKFLADRVIITGGSFLPELAQKAGIKIQLMPGKGYSFMHSPENPTSTLEHAALLLEARVAVTPMNGQIRFGGTMELASHHDKVNMKRVEGIVNSIPKYMPDFQVKLPKESEIWFGYRPCAPDGLPYLGQSSRLKNLIIAGGGGMMGLSLGPVFGKTVSEIANEEKPTVDIRIFNPERFS</sequence>
<gene>
    <name evidence="6" type="ORF">IQ37_11255</name>
</gene>
<evidence type="ECO:0000256" key="1">
    <source>
        <dbReference type="ARBA" id="ARBA00001974"/>
    </source>
</evidence>
<dbReference type="GO" id="GO:0005737">
    <property type="term" value="C:cytoplasm"/>
    <property type="evidence" value="ECO:0007669"/>
    <property type="project" value="TreeGrafter"/>
</dbReference>
<protein>
    <submittedName>
        <fullName evidence="6">Amino acid dehydrogenase</fullName>
    </submittedName>
</protein>
<feature type="domain" description="FAD dependent oxidoreductase" evidence="5">
    <location>
        <begin position="8"/>
        <end position="401"/>
    </location>
</feature>